<evidence type="ECO:0000259" key="6">
    <source>
        <dbReference type="PROSITE" id="PS50850"/>
    </source>
</evidence>
<feature type="transmembrane region" description="Helical" evidence="5">
    <location>
        <begin position="341"/>
        <end position="362"/>
    </location>
</feature>
<feature type="domain" description="Major facilitator superfamily (MFS) profile" evidence="6">
    <location>
        <begin position="17"/>
        <end position="397"/>
    </location>
</feature>
<comment type="subcellular location">
    <subcellularLocation>
        <location evidence="1">Membrane</location>
        <topology evidence="1">Multi-pass membrane protein</topology>
    </subcellularLocation>
</comment>
<feature type="transmembrane region" description="Helical" evidence="5">
    <location>
        <begin position="253"/>
        <end position="271"/>
    </location>
</feature>
<dbReference type="GO" id="GO:0005886">
    <property type="term" value="C:plasma membrane"/>
    <property type="evidence" value="ECO:0007669"/>
    <property type="project" value="TreeGrafter"/>
</dbReference>
<keyword evidence="8" id="KW-1185">Reference proteome</keyword>
<keyword evidence="3 5" id="KW-1133">Transmembrane helix</keyword>
<dbReference type="InterPro" id="IPR005829">
    <property type="entry name" value="Sugar_transporter_CS"/>
</dbReference>
<gene>
    <name evidence="7" type="ordered locus">LFE_2296</name>
</gene>
<protein>
    <submittedName>
        <fullName evidence="7">Putative major facilitator superfamily MFS_1</fullName>
    </submittedName>
</protein>
<dbReference type="PROSITE" id="PS00216">
    <property type="entry name" value="SUGAR_TRANSPORT_1"/>
    <property type="match status" value="1"/>
</dbReference>
<accession>I0IRR9</accession>
<dbReference type="PROSITE" id="PS50850">
    <property type="entry name" value="MFS"/>
    <property type="match status" value="1"/>
</dbReference>
<dbReference type="GO" id="GO:0046943">
    <property type="term" value="F:carboxylic acid transmembrane transporter activity"/>
    <property type="evidence" value="ECO:0007669"/>
    <property type="project" value="TreeGrafter"/>
</dbReference>
<feature type="transmembrane region" description="Helical" evidence="5">
    <location>
        <begin position="169"/>
        <end position="186"/>
    </location>
</feature>
<dbReference type="STRING" id="1162668.LFE_2296"/>
<evidence type="ECO:0000313" key="8">
    <source>
        <dbReference type="Proteomes" id="UP000007382"/>
    </source>
</evidence>
<sequence length="412" mass="44546">MMFFSDLKHLAPAHRRVVLAGFLGWALDAFDFFLLIFVLKDVAATFHSSMTEVTLAIFLTLATRPVGALFFGILSDRYGRRPVLMAVVMAYSVFGFFSALAPSLGLFFLLRAFFGIAMGGEWGAGSALVMESVPPAARGFVSGILQAGYPSGYLLASLAYAFIYPLTGWRGLLMLAILPAFLVLYIRKNIPESHVVEKGGGAFPDFREIFSVHWKTVVFAICLMTAFNFLSHGTQDLYPSFLEGVHHLSPHEVGGIAVLYNIGAILGGLTLGTLSERVGRRRAIFMAAVMALLCTPFWGSSHGLLVIALGAFWMQFFVQGAWGVVPVYLNEISPSGIRGIFPGLVYQVGNLLASANATIQSALSVRLGGRLDMALMSVAGLSALLIGLFILAGPERRGTILGKHVQKDQPDR</sequence>
<keyword evidence="2 5" id="KW-0812">Transmembrane</keyword>
<feature type="transmembrane region" description="Helical" evidence="5">
    <location>
        <begin position="51"/>
        <end position="71"/>
    </location>
</feature>
<feature type="transmembrane region" description="Helical" evidence="5">
    <location>
        <begin position="283"/>
        <end position="299"/>
    </location>
</feature>
<feature type="transmembrane region" description="Helical" evidence="5">
    <location>
        <begin position="305"/>
        <end position="329"/>
    </location>
</feature>
<dbReference type="AlphaFoldDB" id="I0IRR9"/>
<evidence type="ECO:0000256" key="5">
    <source>
        <dbReference type="SAM" id="Phobius"/>
    </source>
</evidence>
<keyword evidence="4 5" id="KW-0472">Membrane</keyword>
<evidence type="ECO:0000256" key="3">
    <source>
        <dbReference type="ARBA" id="ARBA00022989"/>
    </source>
</evidence>
<dbReference type="InterPro" id="IPR005828">
    <property type="entry name" value="MFS_sugar_transport-like"/>
</dbReference>
<reference evidence="8" key="2">
    <citation type="submission" date="2012-03" db="EMBL/GenBank/DDBJ databases">
        <title>The complete genome sequence of the pioneer microbe on fresh volcanic deposit, Leptospirillum ferrooxidans strain C2-3.</title>
        <authorList>
            <person name="Fujimura R."/>
            <person name="Sato Y."/>
            <person name="Nishizawa T."/>
            <person name="Nanba K."/>
            <person name="Oshima K."/>
            <person name="Hattori M."/>
            <person name="Kamijo T."/>
            <person name="Ohta H."/>
        </authorList>
    </citation>
    <scope>NUCLEOTIDE SEQUENCE [LARGE SCALE GENOMIC DNA]</scope>
    <source>
        <strain evidence="8">C2-3</strain>
    </source>
</reference>
<dbReference type="InterPro" id="IPR036259">
    <property type="entry name" value="MFS_trans_sf"/>
</dbReference>
<dbReference type="SUPFAM" id="SSF103473">
    <property type="entry name" value="MFS general substrate transporter"/>
    <property type="match status" value="1"/>
</dbReference>
<feature type="transmembrane region" description="Helical" evidence="5">
    <location>
        <begin position="17"/>
        <end position="39"/>
    </location>
</feature>
<dbReference type="HOGENOM" id="CLU_001265_46_1_0"/>
<dbReference type="PROSITE" id="PS00217">
    <property type="entry name" value="SUGAR_TRANSPORT_2"/>
    <property type="match status" value="1"/>
</dbReference>
<dbReference type="CDD" id="cd17316">
    <property type="entry name" value="MFS_SV2_like"/>
    <property type="match status" value="1"/>
</dbReference>
<dbReference type="Proteomes" id="UP000007382">
    <property type="component" value="Chromosome"/>
</dbReference>
<feature type="transmembrane region" description="Helical" evidence="5">
    <location>
        <begin position="83"/>
        <end position="101"/>
    </location>
</feature>
<dbReference type="Gene3D" id="1.20.1250.20">
    <property type="entry name" value="MFS general substrate transporter like domains"/>
    <property type="match status" value="2"/>
</dbReference>
<dbReference type="PANTHER" id="PTHR23508:SF10">
    <property type="entry name" value="CARBOXYLIC ACID TRANSPORTER PROTEIN HOMOLOG"/>
    <property type="match status" value="1"/>
</dbReference>
<feature type="transmembrane region" description="Helical" evidence="5">
    <location>
        <begin position="374"/>
        <end position="393"/>
    </location>
</feature>
<evidence type="ECO:0000256" key="2">
    <source>
        <dbReference type="ARBA" id="ARBA00022692"/>
    </source>
</evidence>
<dbReference type="PANTHER" id="PTHR23508">
    <property type="entry name" value="CARBOXYLIC ACID TRANSPORTER PROTEIN HOMOLOG"/>
    <property type="match status" value="1"/>
</dbReference>
<dbReference type="InterPro" id="IPR011701">
    <property type="entry name" value="MFS"/>
</dbReference>
<dbReference type="EMBL" id="AP012342">
    <property type="protein sequence ID" value="BAM07968.1"/>
    <property type="molecule type" value="Genomic_DNA"/>
</dbReference>
<proteinExistence type="predicted"/>
<dbReference type="PATRIC" id="fig|1162668.3.peg.2721"/>
<dbReference type="Pfam" id="PF07690">
    <property type="entry name" value="MFS_1"/>
    <property type="match status" value="1"/>
</dbReference>
<evidence type="ECO:0000256" key="4">
    <source>
        <dbReference type="ARBA" id="ARBA00023136"/>
    </source>
</evidence>
<evidence type="ECO:0000256" key="1">
    <source>
        <dbReference type="ARBA" id="ARBA00004141"/>
    </source>
</evidence>
<dbReference type="Pfam" id="PF00083">
    <property type="entry name" value="Sugar_tr"/>
    <property type="match status" value="1"/>
</dbReference>
<dbReference type="KEGG" id="lfc:LFE_2296"/>
<organism evidence="7 8">
    <name type="scientific">Leptospirillum ferrooxidans (strain C2-3)</name>
    <dbReference type="NCBI Taxonomy" id="1162668"/>
    <lineage>
        <taxon>Bacteria</taxon>
        <taxon>Pseudomonadati</taxon>
        <taxon>Nitrospirota</taxon>
        <taxon>Nitrospiria</taxon>
        <taxon>Nitrospirales</taxon>
        <taxon>Nitrospiraceae</taxon>
        <taxon>Leptospirillum</taxon>
    </lineage>
</organism>
<dbReference type="eggNOG" id="COG2814">
    <property type="taxonomic scope" value="Bacteria"/>
</dbReference>
<feature type="transmembrane region" description="Helical" evidence="5">
    <location>
        <begin position="216"/>
        <end position="233"/>
    </location>
</feature>
<name>I0IRR9_LEPFC</name>
<dbReference type="InterPro" id="IPR020846">
    <property type="entry name" value="MFS_dom"/>
</dbReference>
<dbReference type="RefSeq" id="WP_014450451.1">
    <property type="nucleotide sequence ID" value="NC_017094.1"/>
</dbReference>
<reference evidence="7 8" key="1">
    <citation type="journal article" date="2012" name="J. Bacteriol.">
        <title>Complete Genome Sequence of Leptospirillum ferrooxidans Strain C2-3, Isolated from a Fresh Volcanic Ash Deposit on the Island of Miyake, Japan.</title>
        <authorList>
            <person name="Fujimura R."/>
            <person name="Sato Y."/>
            <person name="Nishizawa T."/>
            <person name="Oshima K."/>
            <person name="Kim S.-W."/>
            <person name="Hattori M."/>
            <person name="Kamijo T."/>
            <person name="Ohta H."/>
        </authorList>
    </citation>
    <scope>NUCLEOTIDE SEQUENCE [LARGE SCALE GENOMIC DNA]</scope>
    <source>
        <strain evidence="7 8">C2-3</strain>
    </source>
</reference>
<evidence type="ECO:0000313" key="7">
    <source>
        <dbReference type="EMBL" id="BAM07968.1"/>
    </source>
</evidence>